<dbReference type="Pfam" id="PF00332">
    <property type="entry name" value="Glyco_hydro_17"/>
    <property type="match status" value="1"/>
</dbReference>
<comment type="similarity">
    <text evidence="2 8">Belongs to the glycosyl hydrolase 17 family.</text>
</comment>
<dbReference type="EMBL" id="JAWXYG010000003">
    <property type="protein sequence ID" value="KAK4277876.1"/>
    <property type="molecule type" value="Genomic_DNA"/>
</dbReference>
<gene>
    <name evidence="11" type="ORF">QN277_015803</name>
</gene>
<accession>A0AAE1JZ93</accession>
<dbReference type="EC" id="3.2.1.39" evidence="3"/>
<dbReference type="AlphaFoldDB" id="A0AAE1JZ93"/>
<evidence type="ECO:0000256" key="2">
    <source>
        <dbReference type="ARBA" id="ARBA00008773"/>
    </source>
</evidence>
<organism evidence="11 12">
    <name type="scientific">Acacia crassicarpa</name>
    <name type="common">northern wattle</name>
    <dbReference type="NCBI Taxonomy" id="499986"/>
    <lineage>
        <taxon>Eukaryota</taxon>
        <taxon>Viridiplantae</taxon>
        <taxon>Streptophyta</taxon>
        <taxon>Embryophyta</taxon>
        <taxon>Tracheophyta</taxon>
        <taxon>Spermatophyta</taxon>
        <taxon>Magnoliopsida</taxon>
        <taxon>eudicotyledons</taxon>
        <taxon>Gunneridae</taxon>
        <taxon>Pentapetalae</taxon>
        <taxon>rosids</taxon>
        <taxon>fabids</taxon>
        <taxon>Fabales</taxon>
        <taxon>Fabaceae</taxon>
        <taxon>Caesalpinioideae</taxon>
        <taxon>mimosoid clade</taxon>
        <taxon>Acacieae</taxon>
        <taxon>Acacia</taxon>
    </lineage>
</organism>
<feature type="signal peptide" evidence="10">
    <location>
        <begin position="1"/>
        <end position="20"/>
    </location>
</feature>
<dbReference type="PROSITE" id="PS00587">
    <property type="entry name" value="GLYCOSYL_HYDROL_F17"/>
    <property type="match status" value="1"/>
</dbReference>
<evidence type="ECO:0000256" key="8">
    <source>
        <dbReference type="RuleBase" id="RU004335"/>
    </source>
</evidence>
<evidence type="ECO:0000256" key="9">
    <source>
        <dbReference type="RuleBase" id="RU004336"/>
    </source>
</evidence>
<comment type="catalytic activity">
    <reaction evidence="1">
        <text>Hydrolysis of (1-&gt;3)-beta-D-glucosidic linkages in (1-&gt;3)-beta-D-glucans.</text>
        <dbReference type="EC" id="3.2.1.39"/>
    </reaction>
</comment>
<evidence type="ECO:0000256" key="10">
    <source>
        <dbReference type="SAM" id="SignalP"/>
    </source>
</evidence>
<name>A0AAE1JZ93_9FABA</name>
<keyword evidence="4 9" id="KW-0378">Hydrolase</keyword>
<evidence type="ECO:0000256" key="6">
    <source>
        <dbReference type="ARBA" id="ARBA00033335"/>
    </source>
</evidence>
<keyword evidence="5 9" id="KW-0326">Glycosidase</keyword>
<protein>
    <recommendedName>
        <fullName evidence="3">glucan endo-1,3-beta-D-glucosidase</fullName>
        <ecNumber evidence="3">3.2.1.39</ecNumber>
    </recommendedName>
    <alternativeName>
        <fullName evidence="6">(1-&gt;3)-beta-glucan endohydrolase</fullName>
    </alternativeName>
    <alternativeName>
        <fullName evidence="7">Beta-1,3-endoglucanase</fullName>
    </alternativeName>
</protein>
<dbReference type="SUPFAM" id="SSF51445">
    <property type="entry name" value="(Trans)glycosidases"/>
    <property type="match status" value="1"/>
</dbReference>
<dbReference type="GO" id="GO:0042973">
    <property type="term" value="F:glucan endo-1,3-beta-D-glucosidase activity"/>
    <property type="evidence" value="ECO:0007669"/>
    <property type="project" value="UniProtKB-EC"/>
</dbReference>
<dbReference type="Proteomes" id="UP001293593">
    <property type="component" value="Unassembled WGS sequence"/>
</dbReference>
<dbReference type="InterPro" id="IPR000490">
    <property type="entry name" value="Glyco_hydro_17"/>
</dbReference>
<evidence type="ECO:0000256" key="1">
    <source>
        <dbReference type="ARBA" id="ARBA00000382"/>
    </source>
</evidence>
<dbReference type="InterPro" id="IPR044965">
    <property type="entry name" value="Glyco_hydro_17_plant"/>
</dbReference>
<dbReference type="Gene3D" id="3.20.20.80">
    <property type="entry name" value="Glycosidases"/>
    <property type="match status" value="1"/>
</dbReference>
<dbReference type="PANTHER" id="PTHR32227">
    <property type="entry name" value="GLUCAN ENDO-1,3-BETA-GLUCOSIDASE BG1-RELATED-RELATED"/>
    <property type="match status" value="1"/>
</dbReference>
<feature type="chain" id="PRO_5042080886" description="glucan endo-1,3-beta-D-glucosidase" evidence="10">
    <location>
        <begin position="21"/>
        <end position="375"/>
    </location>
</feature>
<evidence type="ECO:0000256" key="5">
    <source>
        <dbReference type="ARBA" id="ARBA00023295"/>
    </source>
</evidence>
<keyword evidence="12" id="KW-1185">Reference proteome</keyword>
<evidence type="ECO:0000313" key="12">
    <source>
        <dbReference type="Proteomes" id="UP001293593"/>
    </source>
</evidence>
<dbReference type="GO" id="GO:0005975">
    <property type="term" value="P:carbohydrate metabolic process"/>
    <property type="evidence" value="ECO:0007669"/>
    <property type="project" value="InterPro"/>
</dbReference>
<dbReference type="InterPro" id="IPR017853">
    <property type="entry name" value="GH"/>
</dbReference>
<keyword evidence="10" id="KW-0732">Signal</keyword>
<reference evidence="11" key="1">
    <citation type="submission" date="2023-10" db="EMBL/GenBank/DDBJ databases">
        <title>Chromosome-level genome of the transformable northern wattle, Acacia crassicarpa.</title>
        <authorList>
            <person name="Massaro I."/>
            <person name="Sinha N.R."/>
            <person name="Poethig S."/>
            <person name="Leichty A.R."/>
        </authorList>
    </citation>
    <scope>NUCLEOTIDE SEQUENCE</scope>
    <source>
        <strain evidence="11">Acra3RX</strain>
        <tissue evidence="11">Leaf</tissue>
    </source>
</reference>
<proteinExistence type="inferred from homology"/>
<evidence type="ECO:0000256" key="7">
    <source>
        <dbReference type="ARBA" id="ARBA00033417"/>
    </source>
</evidence>
<comment type="caution">
    <text evidence="11">The sequence shown here is derived from an EMBL/GenBank/DDBJ whole genome shotgun (WGS) entry which is preliminary data.</text>
</comment>
<evidence type="ECO:0000256" key="4">
    <source>
        <dbReference type="ARBA" id="ARBA00022801"/>
    </source>
</evidence>
<sequence>MFRCSTFSLFLLSLLPAISSLPCIGVTHHSHPPSSHRIPTALHSLNINSLLLRDSDPHIIQAFLYTNVSIVLTIPNTLVSSIGTNRSHALQWLYRHVVPFYPRVNITTISVGNDFTVASPKFVDLLFPAIRNVHLSLREIGIRNVTVSTSFSFTGVITKSFPPSTARFQDFPGVDLIGPILQFLRHTNSSFLINLYPYNMYRLNSAIPIGFALFLEYPFNFRDDVAAGVRYQNLFDMMIDAVVSAMAAAGYENIPIVVTETGWPSAADAVAGNEEDVNKVYAEIYLKGLVKHLKSGKGTPLRKEGVAGVYIYELFDEEKKGTQESGQHWGILYPNLTNRYSFQFSGSWSAGAGEAKACMKILLEVSFLFLLLLSY</sequence>
<evidence type="ECO:0000313" key="11">
    <source>
        <dbReference type="EMBL" id="KAK4277876.1"/>
    </source>
</evidence>
<evidence type="ECO:0000256" key="3">
    <source>
        <dbReference type="ARBA" id="ARBA00012780"/>
    </source>
</evidence>